<sequence>MSSSYLIHDMVRVCPQTGEVLEEQARIRSLAELAEVSSNPVSPRNAYVSFQLIVRLDDAGPSAIRFEADPLRGEQGEIGAGEFVFYAQWYHRVQGRYYPDALVPLDGGDAGPRTLAAISAANDVEGQAYVAVWVDLFVPAGVHAGDYRGAVRVTTGERDRYARDSAARASDGRAGRIAGDRRPEQLRRQPVAPDRQPEA</sequence>
<keyword evidence="3" id="KW-1185">Reference proteome</keyword>
<evidence type="ECO:0000256" key="1">
    <source>
        <dbReference type="SAM" id="MobiDB-lite"/>
    </source>
</evidence>
<dbReference type="Proteomes" id="UP001153387">
    <property type="component" value="Unassembled WGS sequence"/>
</dbReference>
<organism evidence="2 3">
    <name type="scientific">Cohnella ginsengisoli</name>
    <dbReference type="NCBI Taxonomy" id="425004"/>
    <lineage>
        <taxon>Bacteria</taxon>
        <taxon>Bacillati</taxon>
        <taxon>Bacillota</taxon>
        <taxon>Bacilli</taxon>
        <taxon>Bacillales</taxon>
        <taxon>Paenibacillaceae</taxon>
        <taxon>Cohnella</taxon>
    </lineage>
</organism>
<dbReference type="AlphaFoldDB" id="A0A9X4KLC1"/>
<feature type="region of interest" description="Disordered" evidence="1">
    <location>
        <begin position="160"/>
        <end position="199"/>
    </location>
</feature>
<comment type="caution">
    <text evidence="2">The sequence shown here is derived from an EMBL/GenBank/DDBJ whole genome shotgun (WGS) entry which is preliminary data.</text>
</comment>
<dbReference type="EMBL" id="JAPDHZ010000003">
    <property type="protein sequence ID" value="MDG0792527.1"/>
    <property type="molecule type" value="Genomic_DNA"/>
</dbReference>
<reference evidence="2 3" key="1">
    <citation type="submission" date="2022-10" db="EMBL/GenBank/DDBJ databases">
        <title>Comparative genomic analysis of Cohnella hashimotonis sp. nov., isolated from the International Space Station.</title>
        <authorList>
            <person name="Simpson A."/>
            <person name="Venkateswaran K."/>
        </authorList>
    </citation>
    <scope>NUCLEOTIDE SEQUENCE [LARGE SCALE GENOMIC DNA]</scope>
    <source>
        <strain evidence="2 3">DSM 18997</strain>
    </source>
</reference>
<name>A0A9X4KLC1_9BACL</name>
<feature type="compositionally biased region" description="Basic and acidic residues" evidence="1">
    <location>
        <begin position="160"/>
        <end position="187"/>
    </location>
</feature>
<accession>A0A9X4KLC1</accession>
<protein>
    <submittedName>
        <fullName evidence="2">Uncharacterized protein</fullName>
    </submittedName>
</protein>
<dbReference type="RefSeq" id="WP_277566317.1">
    <property type="nucleotide sequence ID" value="NZ_JAPDHZ010000003.1"/>
</dbReference>
<evidence type="ECO:0000313" key="2">
    <source>
        <dbReference type="EMBL" id="MDG0792527.1"/>
    </source>
</evidence>
<proteinExistence type="predicted"/>
<gene>
    <name evidence="2" type="ORF">OMP38_17840</name>
</gene>
<evidence type="ECO:0000313" key="3">
    <source>
        <dbReference type="Proteomes" id="UP001153387"/>
    </source>
</evidence>